<keyword evidence="3" id="KW-0807">Transducer</keyword>
<dbReference type="SUPFAM" id="SSF158472">
    <property type="entry name" value="HAMP domain-like"/>
    <property type="match status" value="1"/>
</dbReference>
<comment type="caution">
    <text evidence="8">The sequence shown here is derived from an EMBL/GenBank/DDBJ whole genome shotgun (WGS) entry which is preliminary data.</text>
</comment>
<keyword evidence="1" id="KW-0145">Chemotaxis</keyword>
<dbReference type="PROSITE" id="PS50192">
    <property type="entry name" value="T_SNARE"/>
    <property type="match status" value="1"/>
</dbReference>
<keyword evidence="4" id="KW-0472">Membrane</keyword>
<evidence type="ECO:0000256" key="4">
    <source>
        <dbReference type="SAM" id="Phobius"/>
    </source>
</evidence>
<dbReference type="Proteomes" id="UP000032564">
    <property type="component" value="Unassembled WGS sequence"/>
</dbReference>
<proteinExistence type="inferred from homology"/>
<keyword evidence="9" id="KW-1185">Reference proteome</keyword>
<evidence type="ECO:0000259" key="6">
    <source>
        <dbReference type="PROSITE" id="PS50192"/>
    </source>
</evidence>
<dbReference type="InterPro" id="IPR003660">
    <property type="entry name" value="HAMP_dom"/>
</dbReference>
<feature type="domain" description="Methyl-accepting transducer" evidence="5">
    <location>
        <begin position="350"/>
        <end position="579"/>
    </location>
</feature>
<dbReference type="PANTHER" id="PTHR43531:SF11">
    <property type="entry name" value="METHYL-ACCEPTING CHEMOTAXIS PROTEIN 3"/>
    <property type="match status" value="1"/>
</dbReference>
<evidence type="ECO:0000256" key="1">
    <source>
        <dbReference type="ARBA" id="ARBA00022500"/>
    </source>
</evidence>
<keyword evidence="4" id="KW-1133">Transmembrane helix</keyword>
<feature type="domain" description="HAMP" evidence="7">
    <location>
        <begin position="212"/>
        <end position="265"/>
    </location>
</feature>
<keyword evidence="4" id="KW-0812">Transmembrane</keyword>
<dbReference type="Pfam" id="PF00672">
    <property type="entry name" value="HAMP"/>
    <property type="match status" value="1"/>
</dbReference>
<dbReference type="InterPro" id="IPR000727">
    <property type="entry name" value="T_SNARE_dom"/>
</dbReference>
<feature type="transmembrane region" description="Helical" evidence="4">
    <location>
        <begin position="188"/>
        <end position="210"/>
    </location>
</feature>
<dbReference type="Gene3D" id="1.10.287.950">
    <property type="entry name" value="Methyl-accepting chemotaxis protein"/>
    <property type="match status" value="1"/>
</dbReference>
<evidence type="ECO:0000313" key="8">
    <source>
        <dbReference type="EMBL" id="KJF74579.1"/>
    </source>
</evidence>
<evidence type="ECO:0000256" key="2">
    <source>
        <dbReference type="ARBA" id="ARBA00029447"/>
    </source>
</evidence>
<dbReference type="PROSITE" id="PS50111">
    <property type="entry name" value="CHEMOTAXIS_TRANSDUC_2"/>
    <property type="match status" value="1"/>
</dbReference>
<sequence length="647" mass="69004">MSFLKNTKIKTKVVFVISLMSLMSLSGISYVSLQYKNTDNVYSDFIANEALAAVLNARTSGNLNALGMQMLRASLNEPTSSDFEAAVKTFKADRKQLEERQNKIMELVPARTDAARDILKGVAEVEDIGNQVISLMQAGKSAEAQQMALNVLRKITEVSPKISAGNEQLIQVMNDGRERLTASTNTTIWTALVSIAFVSLALIALGLFISSRGITTPIARLRERMGSLAAGDTASEIAGMDRRDEVGQMAAAVQAFRESAIERLRLENETQANRSTSEKDRIEREKQKAKEAADVQFAVDNLAAALSKIAQGDVTYRIVQPFVSSLDGIRGDFNRAAEQLQSTLNQVAQNARGIDSGANEIRAAADDLARRTEQQAAGVEETAAALEEITTTVKDSTKRAQEAGHLVGRAKVGAEKSGEVVQKAVAAMEQIATSANEISNIIGVIDEIAFQTNLLALNAGVEAARAGEAGKGFAVVAQEVRELAQRSAGAAKEIKNLITTSNGQVQQGVQLVGETGRALELIVTEVQEINRHVAAIAESAQEQSSGLQQINTAVNQMDQDTQKNAAMVEESTAASHGLAREASSLNRLLAQFKLSEGGYSVASASVRTASPADRPAVSPARALGGKIKAAFSGNAALNTSPDNWEEF</sequence>
<protein>
    <submittedName>
        <fullName evidence="8">Chemotaxis protein</fullName>
    </submittedName>
</protein>
<dbReference type="CDD" id="cd11386">
    <property type="entry name" value="MCP_signal"/>
    <property type="match status" value="1"/>
</dbReference>
<dbReference type="InterPro" id="IPR051310">
    <property type="entry name" value="MCP_chemotaxis"/>
</dbReference>
<reference evidence="8 9" key="1">
    <citation type="submission" date="2014-12" db="EMBL/GenBank/DDBJ databases">
        <authorList>
            <person name="Kuzmanovic N."/>
            <person name="Pulawska J."/>
            <person name="Obradovic A."/>
        </authorList>
    </citation>
    <scope>NUCLEOTIDE SEQUENCE [LARGE SCALE GENOMIC DNA]</scope>
    <source>
        <strain evidence="8 9">KFB 330</strain>
    </source>
</reference>
<dbReference type="CDD" id="cd06225">
    <property type="entry name" value="HAMP"/>
    <property type="match status" value="1"/>
</dbReference>
<dbReference type="PANTHER" id="PTHR43531">
    <property type="entry name" value="PROTEIN ICFG"/>
    <property type="match status" value="1"/>
</dbReference>
<comment type="similarity">
    <text evidence="2">Belongs to the methyl-accepting chemotaxis (MCP) protein family.</text>
</comment>
<dbReference type="EMBL" id="JWIT01000003">
    <property type="protein sequence ID" value="KJF74579.1"/>
    <property type="molecule type" value="Genomic_DNA"/>
</dbReference>
<feature type="domain" description="HAMP" evidence="7">
    <location>
        <begin position="293"/>
        <end position="345"/>
    </location>
</feature>
<evidence type="ECO:0000256" key="3">
    <source>
        <dbReference type="PROSITE-ProRule" id="PRU00284"/>
    </source>
</evidence>
<accession>A0ABR5DBX1</accession>
<dbReference type="Gene3D" id="6.10.340.10">
    <property type="match status" value="1"/>
</dbReference>
<dbReference type="SMART" id="SM00304">
    <property type="entry name" value="HAMP"/>
    <property type="match status" value="2"/>
</dbReference>
<feature type="transmembrane region" description="Helical" evidence="4">
    <location>
        <begin position="12"/>
        <end position="33"/>
    </location>
</feature>
<evidence type="ECO:0000313" key="9">
    <source>
        <dbReference type="Proteomes" id="UP000032564"/>
    </source>
</evidence>
<evidence type="ECO:0000259" key="5">
    <source>
        <dbReference type="PROSITE" id="PS50111"/>
    </source>
</evidence>
<gene>
    <name evidence="8" type="ORF">RP75_05565</name>
</gene>
<evidence type="ECO:0000259" key="7">
    <source>
        <dbReference type="PROSITE" id="PS50885"/>
    </source>
</evidence>
<dbReference type="SUPFAM" id="SSF58104">
    <property type="entry name" value="Methyl-accepting chemotaxis protein (MCP) signaling domain"/>
    <property type="match status" value="1"/>
</dbReference>
<dbReference type="RefSeq" id="WP_045016110.1">
    <property type="nucleotide sequence ID" value="NZ_CP166104.1"/>
</dbReference>
<dbReference type="PROSITE" id="PS50885">
    <property type="entry name" value="HAMP"/>
    <property type="match status" value="2"/>
</dbReference>
<feature type="domain" description="T-SNARE coiled-coil homology" evidence="6">
    <location>
        <begin position="341"/>
        <end position="403"/>
    </location>
</feature>
<dbReference type="Pfam" id="PF00015">
    <property type="entry name" value="MCPsignal"/>
    <property type="match status" value="1"/>
</dbReference>
<name>A0ABR5DBX1_9HYPH</name>
<dbReference type="SMART" id="SM00283">
    <property type="entry name" value="MA"/>
    <property type="match status" value="1"/>
</dbReference>
<dbReference type="InterPro" id="IPR004089">
    <property type="entry name" value="MCPsignal_dom"/>
</dbReference>
<organism evidence="8 9">
    <name type="scientific">Agrobacterium arsenijevicii</name>
    <dbReference type="NCBI Taxonomy" id="1585697"/>
    <lineage>
        <taxon>Bacteria</taxon>
        <taxon>Pseudomonadati</taxon>
        <taxon>Pseudomonadota</taxon>
        <taxon>Alphaproteobacteria</taxon>
        <taxon>Hyphomicrobiales</taxon>
        <taxon>Rhizobiaceae</taxon>
        <taxon>Rhizobium/Agrobacterium group</taxon>
        <taxon>Agrobacterium</taxon>
    </lineage>
</organism>